<feature type="binding site" evidence="7">
    <location>
        <position position="690"/>
    </location>
    <ligand>
        <name>ATP</name>
        <dbReference type="ChEBI" id="CHEBI:30616"/>
    </ligand>
</feature>
<proteinExistence type="predicted"/>
<accession>A0AAD4EMZ3</accession>
<feature type="region of interest" description="Disordered" evidence="10">
    <location>
        <begin position="1154"/>
        <end position="1344"/>
    </location>
</feature>
<feature type="binding site" evidence="7">
    <location>
        <begin position="785"/>
        <end position="786"/>
    </location>
    <ligand>
        <name>ATP</name>
        <dbReference type="ChEBI" id="CHEBI:30616"/>
    </ligand>
</feature>
<dbReference type="FunFam" id="1.10.510.10:FF:000434">
    <property type="entry name" value="Serine/threonine protein kinase"/>
    <property type="match status" value="1"/>
</dbReference>
<feature type="active site" description="Proton acceptor" evidence="6">
    <location>
        <position position="781"/>
    </location>
</feature>
<dbReference type="Proteomes" id="UP001197093">
    <property type="component" value="Unassembled WGS sequence"/>
</dbReference>
<feature type="compositionally biased region" description="Low complexity" evidence="10">
    <location>
        <begin position="1286"/>
        <end position="1295"/>
    </location>
</feature>
<evidence type="ECO:0000256" key="8">
    <source>
        <dbReference type="PIRSR" id="PIRSR630616-3"/>
    </source>
</evidence>
<feature type="binding site" evidence="9">
    <location>
        <position position="694"/>
    </location>
    <ligand>
        <name>ATP</name>
        <dbReference type="ChEBI" id="CHEBI:30616"/>
    </ligand>
</feature>
<evidence type="ECO:0000256" key="7">
    <source>
        <dbReference type="PIRSR" id="PIRSR630616-2"/>
    </source>
</evidence>
<evidence type="ECO:0000256" key="2">
    <source>
        <dbReference type="ARBA" id="ARBA00022679"/>
    </source>
</evidence>
<dbReference type="PROSITE" id="PS00108">
    <property type="entry name" value="PROTEIN_KINASE_ST"/>
    <property type="match status" value="1"/>
</dbReference>
<dbReference type="EMBL" id="JAHCVI010000006">
    <property type="protein sequence ID" value="KAG7284005.1"/>
    <property type="molecule type" value="Genomic_DNA"/>
</dbReference>
<dbReference type="SUPFAM" id="SSF56112">
    <property type="entry name" value="Protein kinase-like (PK-like)"/>
    <property type="match status" value="1"/>
</dbReference>
<feature type="cross-link" description="Glycyl lysine isopeptide (Lys-Gly) (interchain with G-Cter in SUMO2)" evidence="8">
    <location>
        <position position="783"/>
    </location>
</feature>
<feature type="domain" description="Protein kinase" evidence="12">
    <location>
        <begin position="664"/>
        <end position="911"/>
    </location>
</feature>
<dbReference type="InterPro" id="IPR035892">
    <property type="entry name" value="C2_domain_sf"/>
</dbReference>
<evidence type="ECO:0000313" key="13">
    <source>
        <dbReference type="EMBL" id="KAG7284005.1"/>
    </source>
</evidence>
<evidence type="ECO:0000256" key="9">
    <source>
        <dbReference type="PROSITE-ProRule" id="PRU10141"/>
    </source>
</evidence>
<keyword evidence="3 7" id="KW-0547">Nucleotide-binding</keyword>
<feature type="compositionally biased region" description="Basic and acidic residues" evidence="10">
    <location>
        <begin position="1175"/>
        <end position="1185"/>
    </location>
</feature>
<dbReference type="SMART" id="SM00239">
    <property type="entry name" value="C2"/>
    <property type="match status" value="1"/>
</dbReference>
<evidence type="ECO:0000256" key="4">
    <source>
        <dbReference type="ARBA" id="ARBA00022777"/>
    </source>
</evidence>
<dbReference type="InterPro" id="IPR008271">
    <property type="entry name" value="Ser/Thr_kinase_AS"/>
</dbReference>
<keyword evidence="4" id="KW-0418">Kinase</keyword>
<dbReference type="InterPro" id="IPR017441">
    <property type="entry name" value="Protein_kinase_ATP_BS"/>
</dbReference>
<dbReference type="PROSITE" id="PS50011">
    <property type="entry name" value="PROTEIN_KINASE_DOM"/>
    <property type="match status" value="1"/>
</dbReference>
<sequence>MSVQDTTKPETPPHGEPPQANGSAHPESPDGPASSEHGDEKNQDGDGRARQNSKQLGPVTTGDLRDKLMDKKEQLKQKSKPPGGYDPTPLPDAPQGYTIKITFHRAYNLPIGDLHIKSSDPFIHATLTAAVPKRHKEDPLLTHRTRTIRRSTEPVWNEDWIVANVPESGFTLKCRLYDEDWPDHDDRMGNVTIRVPHVDENWEGFGPDGRVFDVKKRSGSKRAYMVRGVLSMCGSGSITPRLHVGIQVLGKSDPPHAQMYTVGPSTWVKHYSPMIGRLTGVRVNKDEENDAASASQHSDRKTKKYDFQANELQLSGPVPEQLYHRYVEFRPMIGRMFMSRGLRGTILHKVLHKQHSRIYNYDSSTEYGSFEPCTEEASLQFLRMVHFDEGGRVFTYVLTLDGMMRFTETGKEFGIDLLSKHTMHSDVATYVACAGEFFIRRLAPPTITMTTTPPLSHQPRPLPTNSPSVLASRRPALQTPPPDPHLYQLIIDNDSGTYRPDKSVLPHLQSFLSRNFPGIEVITMHCADEQLSDMKKAQAETKKREGAGVRMVLNRSPSNSSGFSSDDESRLGALDAEGGLRSKKERVFDVRAVRDEPAPSWSALDSPPEPSPADDDRAESRFGGGMMSTKVKAEALGRKAKLAHSYQELLDEFSNKDLKSVGNYTLGRLIGKGSFGKVYLATHKLTNGSKVVLKSANKDDSNLAREIHHHRQFVHPHIARLYEVIVTESLVWLVLEYCPGDELYNYLLKHGKLPVDKVQKTFAQLVGAVCYVHSQSCVHRDLKLENILLDKHENVKLCDFGFTREYEGKANYLQTFCGTICYSAPEMLKGEKYAGEKVDVWSLGVILYALLCGELPFDDDDDGVTRTKILSQEPNYPDHIPPDALSLLKGLLSKRPLLRPTLPDILAHPFLAEHAPQQQEILKVERPEPFSTHLEKETLHRMRSAGVDVDTVVESVLAQRCDVLAGWWTLLIEKEERKQKRRERKRKERELENRASRRFSQASSRLNALATVEEAQFVKLSDPPAPRTRGRSERRSGYYPPLSIPDMPDLSDFAKVANGNLSPDSEVPPPPIDKDSIRSVSSSRHRKPLPPPKEGVLRSARSRGSTLHLVTTSDALDASASQASDPKKVKKRPSHAIIATWKNWTHWLFENTRRNKNSNKRGSQSTPNLVPKPASGKEGKSKENSPRPQTSKYPTSTSGSSPPTASLPKGVVANGYAARGGPTSHPSSSSQPPISPGLTTPPIPGHGPRLHTSGSYKRHSLSPSPLTPRSTVRRSSGPTGLRGRKSTSSSVSSVRSMHHTHHHSHSKASSTSSNGSVSTSVSKTPLQSTRSPHHSVKVLPATPTAGGFPGFPSNIRLVRDRSGPPLNVFNEALPGAGMSGSGGRAAPGVPIRSLRLLLSFVIVVGSRCVAGMGMMHGNGGGVMFAKRKRNLFKGPMLSLSSGYRHHGSGGTGMGTEMGVGMAGAGQREWWWGKRWGWGGSASHSECEREWAGWQEEWGDGDPGGG</sequence>
<dbReference type="Gene3D" id="1.10.510.10">
    <property type="entry name" value="Transferase(Phosphotransferase) domain 1"/>
    <property type="match status" value="1"/>
</dbReference>
<protein>
    <submittedName>
        <fullName evidence="13">Uncharacterized protein</fullName>
    </submittedName>
</protein>
<feature type="compositionally biased region" description="Low complexity" evidence="10">
    <location>
        <begin position="1261"/>
        <end position="1276"/>
    </location>
</feature>
<feature type="region of interest" description="Disordered" evidence="10">
    <location>
        <begin position="1"/>
        <end position="93"/>
    </location>
</feature>
<gene>
    <name evidence="13" type="ORF">NEMBOFW57_010363</name>
</gene>
<name>A0AAD4EMZ3_9PEZI</name>
<evidence type="ECO:0000259" key="12">
    <source>
        <dbReference type="PROSITE" id="PS50011"/>
    </source>
</evidence>
<evidence type="ECO:0000256" key="10">
    <source>
        <dbReference type="SAM" id="MobiDB-lite"/>
    </source>
</evidence>
<feature type="domain" description="C2" evidence="11">
    <location>
        <begin position="81"/>
        <end position="212"/>
    </location>
</feature>
<feature type="compositionally biased region" description="Pro residues" evidence="10">
    <location>
        <begin position="1233"/>
        <end position="1245"/>
    </location>
</feature>
<keyword evidence="14" id="KW-1185">Reference proteome</keyword>
<dbReference type="InterPro" id="IPR011009">
    <property type="entry name" value="Kinase-like_dom_sf"/>
</dbReference>
<feature type="compositionally biased region" description="Basic residues" evidence="10">
    <location>
        <begin position="1296"/>
        <end position="1306"/>
    </location>
</feature>
<keyword evidence="5 7" id="KW-0067">ATP-binding</keyword>
<dbReference type="SMART" id="SM00220">
    <property type="entry name" value="S_TKc"/>
    <property type="match status" value="1"/>
</dbReference>
<feature type="compositionally biased region" description="Low complexity" evidence="10">
    <location>
        <begin position="1190"/>
        <end position="1208"/>
    </location>
</feature>
<evidence type="ECO:0000256" key="5">
    <source>
        <dbReference type="ARBA" id="ARBA00022840"/>
    </source>
</evidence>
<feature type="region of interest" description="Disordered" evidence="10">
    <location>
        <begin position="597"/>
        <end position="620"/>
    </location>
</feature>
<reference evidence="13" key="1">
    <citation type="submission" date="2023-02" db="EMBL/GenBank/DDBJ databases">
        <authorList>
            <person name="Palmer J.M."/>
        </authorList>
    </citation>
    <scope>NUCLEOTIDE SEQUENCE</scope>
    <source>
        <strain evidence="13">FW57</strain>
    </source>
</reference>
<dbReference type="Pfam" id="PF00069">
    <property type="entry name" value="Pkinase"/>
    <property type="match status" value="1"/>
</dbReference>
<dbReference type="SUPFAM" id="SSF49562">
    <property type="entry name" value="C2 domain (Calcium/lipid-binding domain, CaLB)"/>
    <property type="match status" value="1"/>
</dbReference>
<dbReference type="PANTHER" id="PTHR24350">
    <property type="entry name" value="SERINE/THREONINE-PROTEIN KINASE IAL-RELATED"/>
    <property type="match status" value="1"/>
</dbReference>
<feature type="region of interest" description="Disordered" evidence="10">
    <location>
        <begin position="451"/>
        <end position="470"/>
    </location>
</feature>
<dbReference type="InterPro" id="IPR030616">
    <property type="entry name" value="Aur-like"/>
</dbReference>
<dbReference type="PROSITE" id="PS00107">
    <property type="entry name" value="PROTEIN_KINASE_ATP"/>
    <property type="match status" value="1"/>
</dbReference>
<dbReference type="Gene3D" id="2.60.40.150">
    <property type="entry name" value="C2 domain"/>
    <property type="match status" value="1"/>
</dbReference>
<keyword evidence="1" id="KW-0723">Serine/threonine-protein kinase</keyword>
<dbReference type="GO" id="GO:0005524">
    <property type="term" value="F:ATP binding"/>
    <property type="evidence" value="ECO:0007669"/>
    <property type="project" value="UniProtKB-UniRule"/>
</dbReference>
<organism evidence="13 14">
    <name type="scientific">Staphylotrichum longicolle</name>
    <dbReference type="NCBI Taxonomy" id="669026"/>
    <lineage>
        <taxon>Eukaryota</taxon>
        <taxon>Fungi</taxon>
        <taxon>Dikarya</taxon>
        <taxon>Ascomycota</taxon>
        <taxon>Pezizomycotina</taxon>
        <taxon>Sordariomycetes</taxon>
        <taxon>Sordariomycetidae</taxon>
        <taxon>Sordariales</taxon>
        <taxon>Chaetomiaceae</taxon>
        <taxon>Staphylotrichum</taxon>
    </lineage>
</organism>
<evidence type="ECO:0000313" key="14">
    <source>
        <dbReference type="Proteomes" id="UP001197093"/>
    </source>
</evidence>
<feature type="compositionally biased region" description="Basic and acidic residues" evidence="10">
    <location>
        <begin position="63"/>
        <end position="76"/>
    </location>
</feature>
<dbReference type="GO" id="GO:0004674">
    <property type="term" value="F:protein serine/threonine kinase activity"/>
    <property type="evidence" value="ECO:0007669"/>
    <property type="project" value="UniProtKB-KW"/>
</dbReference>
<dbReference type="InterPro" id="IPR000008">
    <property type="entry name" value="C2_dom"/>
</dbReference>
<dbReference type="CDD" id="cd14003">
    <property type="entry name" value="STKc_AMPK-like"/>
    <property type="match status" value="1"/>
</dbReference>
<evidence type="ECO:0000256" key="6">
    <source>
        <dbReference type="PIRSR" id="PIRSR630616-1"/>
    </source>
</evidence>
<keyword evidence="2" id="KW-0808">Transferase</keyword>
<feature type="region of interest" description="Disordered" evidence="10">
    <location>
        <begin position="978"/>
        <end position="1004"/>
    </location>
</feature>
<evidence type="ECO:0000259" key="11">
    <source>
        <dbReference type="PROSITE" id="PS50004"/>
    </source>
</evidence>
<feature type="compositionally biased region" description="Basic and acidic residues" evidence="10">
    <location>
        <begin position="36"/>
        <end position="49"/>
    </location>
</feature>
<evidence type="ECO:0000256" key="3">
    <source>
        <dbReference type="ARBA" id="ARBA00022741"/>
    </source>
</evidence>
<feature type="compositionally biased region" description="Low complexity" evidence="10">
    <location>
        <begin position="1307"/>
        <end position="1322"/>
    </location>
</feature>
<comment type="caution">
    <text evidence="13">The sequence shown here is derived from an EMBL/GenBank/DDBJ whole genome shotgun (WGS) entry which is preliminary data.</text>
</comment>
<feature type="region of interest" description="Disordered" evidence="10">
    <location>
        <begin position="553"/>
        <end position="577"/>
    </location>
</feature>
<feature type="compositionally biased region" description="Low complexity" evidence="10">
    <location>
        <begin position="1222"/>
        <end position="1232"/>
    </location>
</feature>
<dbReference type="Pfam" id="PF00168">
    <property type="entry name" value="C2"/>
    <property type="match status" value="1"/>
</dbReference>
<dbReference type="InterPro" id="IPR000719">
    <property type="entry name" value="Prot_kinase_dom"/>
</dbReference>
<dbReference type="PROSITE" id="PS50004">
    <property type="entry name" value="C2"/>
    <property type="match status" value="1"/>
</dbReference>
<feature type="region of interest" description="Disordered" evidence="10">
    <location>
        <begin position="1017"/>
        <end position="1104"/>
    </location>
</feature>
<evidence type="ECO:0000256" key="1">
    <source>
        <dbReference type="ARBA" id="ARBA00022527"/>
    </source>
</evidence>
<feature type="binding site" evidence="7">
    <location>
        <position position="799"/>
    </location>
    <ligand>
        <name>ATP</name>
        <dbReference type="ChEBI" id="CHEBI:30616"/>
    </ligand>
</feature>